<dbReference type="InterPro" id="IPR011250">
    <property type="entry name" value="OMP/PagP_B-barrel"/>
</dbReference>
<evidence type="ECO:0000256" key="1">
    <source>
        <dbReference type="ARBA" id="ARBA00004442"/>
    </source>
</evidence>
<evidence type="ECO:0000313" key="8">
    <source>
        <dbReference type="EMBL" id="BAU93962.1"/>
    </source>
</evidence>
<evidence type="ECO:0000313" key="9">
    <source>
        <dbReference type="Proteomes" id="UP000218288"/>
    </source>
</evidence>
<evidence type="ECO:0000256" key="2">
    <source>
        <dbReference type="ARBA" id="ARBA00022729"/>
    </source>
</evidence>
<reference evidence="8 9" key="1">
    <citation type="journal article" date="2016" name="Genome Announc.">
        <title>Complete Genome Sequence of Methylobacterium populi P-1M, Isolated from Pink-Pigmented Household Biofilm.</title>
        <authorList>
            <person name="Morohoshi T."/>
            <person name="Ikeda T."/>
        </authorList>
    </citation>
    <scope>NUCLEOTIDE SEQUENCE [LARGE SCALE GENOMIC DNA]</scope>
    <source>
        <strain evidence="8 9">P-1M</strain>
    </source>
</reference>
<dbReference type="InterPro" id="IPR051692">
    <property type="entry name" value="OMP-like"/>
</dbReference>
<protein>
    <submittedName>
        <fullName evidence="8">Porin</fullName>
    </submittedName>
</protein>
<evidence type="ECO:0000256" key="3">
    <source>
        <dbReference type="ARBA" id="ARBA00023136"/>
    </source>
</evidence>
<dbReference type="OrthoDB" id="8001404at2"/>
<feature type="chain" id="PRO_5007824347" evidence="6">
    <location>
        <begin position="20"/>
        <end position="299"/>
    </location>
</feature>
<organism evidence="8 9">
    <name type="scientific">Methylorubrum populi</name>
    <dbReference type="NCBI Taxonomy" id="223967"/>
    <lineage>
        <taxon>Bacteria</taxon>
        <taxon>Pseudomonadati</taxon>
        <taxon>Pseudomonadota</taxon>
        <taxon>Alphaproteobacteria</taxon>
        <taxon>Hyphomicrobiales</taxon>
        <taxon>Methylobacteriaceae</taxon>
        <taxon>Methylorubrum</taxon>
    </lineage>
</organism>
<dbReference type="PANTHER" id="PTHR34001:SF3">
    <property type="entry name" value="BLL7405 PROTEIN"/>
    <property type="match status" value="1"/>
</dbReference>
<keyword evidence="4" id="KW-0998">Cell outer membrane</keyword>
<feature type="signal peptide" evidence="6">
    <location>
        <begin position="1"/>
        <end position="19"/>
    </location>
</feature>
<sequence>MRIATLALLTSVLVSPALAADLDYGVLRGADDDYVAPAPLVDWSGFYVGGHGGYSSAALGFNNAFQSIVANALRYTAAENEMNASRFLTARGTHSNGASYGVFAGVNYQFEDVVVGLEADYTYFGKSGSTFDEIGRVSTTKDGFLNTVYLAGEASTKIQDYGTVRGRLGYAFDNILPFITGGMALGRATVSDTVAVQNYGYDNAAYTANQTGSTKSFINHFGYSNFLQSDPPGSTPAPPIVYGATKKVTVVGLAVGGGIEYAITSNFLLRGEYQYVLFNDFQGHKAELNTVRGGAAIKF</sequence>
<comment type="subcellular location">
    <subcellularLocation>
        <location evidence="1">Cell outer membrane</location>
    </subcellularLocation>
</comment>
<dbReference type="AlphaFoldDB" id="A0A161JN96"/>
<name>A0A161JN96_9HYPH</name>
<evidence type="ECO:0000256" key="6">
    <source>
        <dbReference type="SAM" id="SignalP"/>
    </source>
</evidence>
<dbReference type="Pfam" id="PF13505">
    <property type="entry name" value="OMP_b-brl"/>
    <property type="match status" value="1"/>
</dbReference>
<keyword evidence="3" id="KW-0472">Membrane</keyword>
<accession>A0A161JN96</accession>
<dbReference type="SUPFAM" id="SSF56925">
    <property type="entry name" value="OMPA-like"/>
    <property type="match status" value="1"/>
</dbReference>
<evidence type="ECO:0000256" key="5">
    <source>
        <dbReference type="ARBA" id="ARBA00038306"/>
    </source>
</evidence>
<proteinExistence type="inferred from homology"/>
<dbReference type="PANTHER" id="PTHR34001">
    <property type="entry name" value="BLL7405 PROTEIN"/>
    <property type="match status" value="1"/>
</dbReference>
<dbReference type="InterPro" id="IPR027385">
    <property type="entry name" value="Beta-barrel_OMP"/>
</dbReference>
<feature type="domain" description="Outer membrane protein beta-barrel" evidence="7">
    <location>
        <begin position="41"/>
        <end position="294"/>
    </location>
</feature>
<keyword evidence="2 6" id="KW-0732">Signal</keyword>
<dbReference type="EMBL" id="AP014809">
    <property type="protein sequence ID" value="BAU93962.1"/>
    <property type="molecule type" value="Genomic_DNA"/>
</dbReference>
<comment type="similarity">
    <text evidence="5">Belongs to the Omp25/RopB family.</text>
</comment>
<dbReference type="Gene3D" id="2.40.160.20">
    <property type="match status" value="1"/>
</dbReference>
<evidence type="ECO:0000256" key="4">
    <source>
        <dbReference type="ARBA" id="ARBA00023237"/>
    </source>
</evidence>
<dbReference type="RefSeq" id="WP_096487604.1">
    <property type="nucleotide sequence ID" value="NZ_AP014809.1"/>
</dbReference>
<gene>
    <name evidence="8" type="ORF">MPPM_5357</name>
</gene>
<dbReference type="GO" id="GO:0009279">
    <property type="term" value="C:cell outer membrane"/>
    <property type="evidence" value="ECO:0007669"/>
    <property type="project" value="UniProtKB-SubCell"/>
</dbReference>
<evidence type="ECO:0000259" key="7">
    <source>
        <dbReference type="Pfam" id="PF13505"/>
    </source>
</evidence>
<dbReference type="Proteomes" id="UP000218288">
    <property type="component" value="Chromosome"/>
</dbReference>